<reference evidence="1 2" key="1">
    <citation type="journal article" date="2014" name="Genome Biol.">
        <title>Transcriptome and methylome profiling reveals relics of genome dominance in the mesopolyploid Brassica oleracea.</title>
        <authorList>
            <person name="Parkin I.A."/>
            <person name="Koh C."/>
            <person name="Tang H."/>
            <person name="Robinson S.J."/>
            <person name="Kagale S."/>
            <person name="Clarke W.E."/>
            <person name="Town C.D."/>
            <person name="Nixon J."/>
            <person name="Krishnakumar V."/>
            <person name="Bidwell S.L."/>
            <person name="Denoeud F."/>
            <person name="Belcram H."/>
            <person name="Links M.G."/>
            <person name="Just J."/>
            <person name="Clarke C."/>
            <person name="Bender T."/>
            <person name="Huebert T."/>
            <person name="Mason A.S."/>
            <person name="Pires J.C."/>
            <person name="Barker G."/>
            <person name="Moore J."/>
            <person name="Walley P.G."/>
            <person name="Manoli S."/>
            <person name="Batley J."/>
            <person name="Edwards D."/>
            <person name="Nelson M.N."/>
            <person name="Wang X."/>
            <person name="Paterson A.H."/>
            <person name="King G."/>
            <person name="Bancroft I."/>
            <person name="Chalhoub B."/>
            <person name="Sharpe A.G."/>
        </authorList>
    </citation>
    <scope>NUCLEOTIDE SEQUENCE</scope>
    <source>
        <strain evidence="1 2">cv. TO1000</strain>
    </source>
</reference>
<dbReference type="HOGENOM" id="CLU_2389237_0_0_1"/>
<organism evidence="1 2">
    <name type="scientific">Brassica oleracea var. oleracea</name>
    <dbReference type="NCBI Taxonomy" id="109376"/>
    <lineage>
        <taxon>Eukaryota</taxon>
        <taxon>Viridiplantae</taxon>
        <taxon>Streptophyta</taxon>
        <taxon>Embryophyta</taxon>
        <taxon>Tracheophyta</taxon>
        <taxon>Spermatophyta</taxon>
        <taxon>Magnoliopsida</taxon>
        <taxon>eudicotyledons</taxon>
        <taxon>Gunneridae</taxon>
        <taxon>Pentapetalae</taxon>
        <taxon>rosids</taxon>
        <taxon>malvids</taxon>
        <taxon>Brassicales</taxon>
        <taxon>Brassicaceae</taxon>
        <taxon>Brassiceae</taxon>
        <taxon>Brassica</taxon>
    </lineage>
</organism>
<accession>A0A0D3AAP0</accession>
<evidence type="ECO:0000313" key="2">
    <source>
        <dbReference type="Proteomes" id="UP000032141"/>
    </source>
</evidence>
<protein>
    <submittedName>
        <fullName evidence="1">Uncharacterized protein</fullName>
    </submittedName>
</protein>
<dbReference type="Proteomes" id="UP000032141">
    <property type="component" value="Chromosome C1"/>
</dbReference>
<reference evidence="1" key="2">
    <citation type="submission" date="2015-03" db="UniProtKB">
        <authorList>
            <consortium name="EnsemblPlants"/>
        </authorList>
    </citation>
    <scope>IDENTIFICATION</scope>
</reference>
<sequence length="94" mass="10180">MPRSEHIAVVTFYKVDHSSLPDASSLVEKLCDPNAKCASKWCIHTRRYNVNIGILDTENGIDSSPTSQSPGFSLFSISLSSDDGSLNTSQHPIG</sequence>
<dbReference type="Gramene" id="Bo1g098050.1">
    <property type="protein sequence ID" value="Bo1g098050.1"/>
    <property type="gene ID" value="Bo1g098050"/>
</dbReference>
<keyword evidence="2" id="KW-1185">Reference proteome</keyword>
<name>A0A0D3AAP0_BRAOL</name>
<proteinExistence type="predicted"/>
<dbReference type="AlphaFoldDB" id="A0A0D3AAP0"/>
<evidence type="ECO:0000313" key="1">
    <source>
        <dbReference type="EnsemblPlants" id="Bo1g098050.1"/>
    </source>
</evidence>
<dbReference type="EnsemblPlants" id="Bo1g098050.1">
    <property type="protein sequence ID" value="Bo1g098050.1"/>
    <property type="gene ID" value="Bo1g098050"/>
</dbReference>